<accession>A0A1H1N8H4</accession>
<proteinExistence type="predicted"/>
<dbReference type="AlphaFoldDB" id="A0A1H1N8H4"/>
<keyword evidence="1" id="KW-1133">Transmembrane helix</keyword>
<reference evidence="3" key="1">
    <citation type="submission" date="2016-10" db="EMBL/GenBank/DDBJ databases">
        <authorList>
            <person name="Varghese N."/>
            <person name="Submissions S."/>
        </authorList>
    </citation>
    <scope>NUCLEOTIDE SEQUENCE [LARGE SCALE GENOMIC DNA]</scope>
    <source>
        <strain evidence="3">JCM 14963</strain>
    </source>
</reference>
<name>A0A1H1N8H4_9GAMM</name>
<evidence type="ECO:0000313" key="3">
    <source>
        <dbReference type="Proteomes" id="UP000243413"/>
    </source>
</evidence>
<sequence>MYRYLLSLVTTLLIWAVFAPTGDSFVALVLIGAMVFPLVEWLNRRYFPRGRVSTEQELEIETGGMSIGSDGGGDGGGGD</sequence>
<evidence type="ECO:0000256" key="1">
    <source>
        <dbReference type="SAM" id="Phobius"/>
    </source>
</evidence>
<keyword evidence="1" id="KW-0812">Transmembrane</keyword>
<feature type="transmembrane region" description="Helical" evidence="1">
    <location>
        <begin position="12"/>
        <end position="39"/>
    </location>
</feature>
<gene>
    <name evidence="2" type="ORF">SAMN05216271_0815</name>
</gene>
<evidence type="ECO:0000313" key="2">
    <source>
        <dbReference type="EMBL" id="SDR95391.1"/>
    </source>
</evidence>
<dbReference type="STRING" id="472181.SAMN05216271_0815"/>
<organism evidence="2 3">
    <name type="scientific">Halopseudomonas sabulinigri</name>
    <dbReference type="NCBI Taxonomy" id="472181"/>
    <lineage>
        <taxon>Bacteria</taxon>
        <taxon>Pseudomonadati</taxon>
        <taxon>Pseudomonadota</taxon>
        <taxon>Gammaproteobacteria</taxon>
        <taxon>Pseudomonadales</taxon>
        <taxon>Pseudomonadaceae</taxon>
        <taxon>Halopseudomonas</taxon>
    </lineage>
</organism>
<dbReference type="EMBL" id="LT629763">
    <property type="protein sequence ID" value="SDR95391.1"/>
    <property type="molecule type" value="Genomic_DNA"/>
</dbReference>
<protein>
    <submittedName>
        <fullName evidence="2">Uncharacterized protein</fullName>
    </submittedName>
</protein>
<keyword evidence="1" id="KW-0472">Membrane</keyword>
<dbReference type="Proteomes" id="UP000243413">
    <property type="component" value="Chromosome I"/>
</dbReference>
<dbReference type="RefSeq" id="WP_092284088.1">
    <property type="nucleotide sequence ID" value="NZ_LT629763.1"/>
</dbReference>